<keyword evidence="4" id="KW-0964">Secreted</keyword>
<sequence length="1857" mass="216523">MKFTSSYTQNQPSKAVAYQYDKDQNLFILLDEVGNLLSIDYENQFLTYQITKLVEFDNNSQFKILGFDLDFQNNNLFVYTQTQIFKTCFGDLNKPVIKFRTDKKKFFSQVNQQQQSQINIIDNIFMIAGDQGLLYKYQNTSFEYYSQFNEEIQELTYDQNNQLLIIALSQSFMIYSNFNKSSLDIPNTQQNSYNTIHLNSPFLSFICNDIYITKDMQIYHYDFVNKQIIHQISLDKPNLYIRKQICSIQSNYVFLGLSNGDVIIYNRQTYYQLKITLIQQQQGQIYQNLQIGELIETSTDLWVCYPSGYGIFRIKISDLSYSQTLNFNNLKTFQQFKNLYVMIFEVDQNNNRLFLSFVGESLLRVLDFQGNIIQYISLPGLMYNKLKITQYHLLAYTTFHIMIYDRNSLVYISRIRRNNFYDFIVNIEEVAGQYLLLLTETKYEMFYINQTAFEANLMDQIQIQSATFMSISQNNQQYPPNSQTYDQIMQVLMLSQSQVYEQRYNLNFEGNLKMDKVCTIDISVSSLQDITITANNIQPVQFSDTCQRNMIPVQDSSSNNKWDISLQNSDIRNVNFNDTLNSAIQVQSIQMEKCSQNYICQTFQIYQDSFLSFSKQVVQIRDFNFDFQYFQGNIQFFRKSDKVIFDNIQIQNQNLTNISFQFYNMTQVVLNKINFINNLRVPSNQIDNINDVLFYFENTYTVYLYNLVIDNQSQKNISFSGLIGAKNVSSMNIFNLVIKNSQVSVLTNIIDVENLTVNNLQIINCSSINSNQGIYLLNIIGVINNNLSDIIIQNNFNLLFIFTTNVIQENSVQKNLQNDQIILNNIQIINNQILYSDSESLVQIKNTLSFIINIIYQFNQGNISVNESFKLKIQDSFFQQNKCLNGGALSIYSSQEIILLQNTTFFQNQAIASGGAIYIENTNAQIFMDDKVMILHNQALIGGGLRLFNKQSNYPQQLNKYYQYQIFNNSAELYGKNFASFIQSATIGVFYNETTNIINANNNDNSQSQIEYNIILPEKMGIADQQKYQKILQIFKFQSGGEVSLFIKLIDSEGTYLNFSLLKFQQNTYPTSIIEELNIIQFKIQPITLDQNVVIGGHNIITIQNFDEKNNQFVFNQIKISSMPNQTTYLTINLNTLQSTAMLPIQLQIYMRVCLIGEVVQIIGNNIYSCYSCPSGQFSLTDPTQDQFWHNNISKENKIQQTNQNLNKTECQKCPDSTSICQNNTIILKQGYWRKNQNSSEIIQCSSIFNACNNEDQTSKYGCLRGYIGPTCRSCDINGQVWDGEKYSQSYYNQMKCNLCSTIKFNIIVTSIAILLLILYFFISTGIFIDSFTHSSICLYLRKASMIPISKNQIKDQSSFYLKILINYIQISSVLVAQQPNIFPIILEILPNFMNDPNSQIALNINCLVSQSLVQKYSPVHTTQVLQAILPLIFLTMSVLIAVIFKLLKLFRINKFYLYNLINLIFVFFQPNQINFFSKQLTCTQIGSEFYVTSDLTIKCGDKQYDAFTKILAIPLIITWSLSPLIILFFLRKRSQILQTCFSIYYFGYYYQEYKEQFYYWEFIRNYLRVIIVVTFTLTSQSLLLSFQIVLLILFLYIMTSLYLLPFRNKYLQKFDLFCYLILTINSTLSTFNQSLNYFTLTVLIFCLHYGFMLIILLAIILFKINNPLTMFGRIFSKLLLLILPTSLYKRFYKNVKTNWKTFILWKKVLKNLKLIVQLKALENFSQEQLELQQNQKNLSTIIQKIQSQSPNHNIKNHCMLSLVSDSATNRFYDQSVGTENQKAKIQTNIDQNSEQQIFSEINQSQIESKQISNIKESINLFKNDSLKVQRFDSNYETTFKIKKQLDLCQDYLFQQK</sequence>
<feature type="transmembrane region" description="Helical" evidence="8">
    <location>
        <begin position="1425"/>
        <end position="1445"/>
    </location>
</feature>
<evidence type="ECO:0000256" key="5">
    <source>
        <dbReference type="ARBA" id="ARBA00022729"/>
    </source>
</evidence>
<feature type="transmembrane region" description="Helical" evidence="8">
    <location>
        <begin position="1307"/>
        <end position="1340"/>
    </location>
</feature>
<accession>W7XEV3</accession>
<reference evidence="10" key="1">
    <citation type="journal article" date="2006" name="PLoS Biol.">
        <title>Macronuclear genome sequence of the ciliate Tetrahymena thermophila, a model eukaryote.</title>
        <authorList>
            <person name="Eisen J.A."/>
            <person name="Coyne R.S."/>
            <person name="Wu M."/>
            <person name="Wu D."/>
            <person name="Thiagarajan M."/>
            <person name="Wortman J.R."/>
            <person name="Badger J.H."/>
            <person name="Ren Q."/>
            <person name="Amedeo P."/>
            <person name="Jones K.M."/>
            <person name="Tallon L.J."/>
            <person name="Delcher A.L."/>
            <person name="Salzberg S.L."/>
            <person name="Silva J.C."/>
            <person name="Haas B.J."/>
            <person name="Majoros W.H."/>
            <person name="Farzad M."/>
            <person name="Carlton J.M."/>
            <person name="Smith R.K. Jr."/>
            <person name="Garg J."/>
            <person name="Pearlman R.E."/>
            <person name="Karrer K.M."/>
            <person name="Sun L."/>
            <person name="Manning G."/>
            <person name="Elde N.C."/>
            <person name="Turkewitz A.P."/>
            <person name="Asai D.J."/>
            <person name="Wilkes D.E."/>
            <person name="Wang Y."/>
            <person name="Cai H."/>
            <person name="Collins K."/>
            <person name="Stewart B.A."/>
            <person name="Lee S.R."/>
            <person name="Wilamowska K."/>
            <person name="Weinberg Z."/>
            <person name="Ruzzo W.L."/>
            <person name="Wloga D."/>
            <person name="Gaertig J."/>
            <person name="Frankel J."/>
            <person name="Tsao C.-C."/>
            <person name="Gorovsky M.A."/>
            <person name="Keeling P.J."/>
            <person name="Waller R.F."/>
            <person name="Patron N.J."/>
            <person name="Cherry J.M."/>
            <person name="Stover N.A."/>
            <person name="Krieger C.J."/>
            <person name="del Toro C."/>
            <person name="Ryder H.F."/>
            <person name="Williamson S.C."/>
            <person name="Barbeau R.A."/>
            <person name="Hamilton E.P."/>
            <person name="Orias E."/>
        </authorList>
    </citation>
    <scope>NUCLEOTIDE SEQUENCE [LARGE SCALE GENOMIC DNA]</scope>
    <source>
        <strain evidence="10">SB210</strain>
    </source>
</reference>
<dbReference type="RefSeq" id="XP_012651081.1">
    <property type="nucleotide sequence ID" value="XM_012795627.1"/>
</dbReference>
<dbReference type="GO" id="GO:0005576">
    <property type="term" value="C:extracellular region"/>
    <property type="evidence" value="ECO:0007669"/>
    <property type="project" value="UniProtKB-SubCell"/>
</dbReference>
<feature type="transmembrane region" description="Helical" evidence="8">
    <location>
        <begin position="1457"/>
        <end position="1474"/>
    </location>
</feature>
<dbReference type="SUPFAM" id="SSF50978">
    <property type="entry name" value="WD40 repeat-like"/>
    <property type="match status" value="1"/>
</dbReference>
<feature type="transmembrane region" description="Helical" evidence="8">
    <location>
        <begin position="1638"/>
        <end position="1663"/>
    </location>
</feature>
<gene>
    <name evidence="9" type="ORF">TTHERM_000002618</name>
</gene>
<keyword evidence="8" id="KW-1133">Transmembrane helix</keyword>
<dbReference type="InParanoid" id="W7XEV3"/>
<dbReference type="KEGG" id="tet:TTHERM_000002618"/>
<feature type="transmembrane region" description="Helical" evidence="8">
    <location>
        <begin position="1511"/>
        <end position="1531"/>
    </location>
</feature>
<evidence type="ECO:0000256" key="3">
    <source>
        <dbReference type="ARBA" id="ARBA00004613"/>
    </source>
</evidence>
<keyword evidence="7" id="KW-0998">Cell outer membrane</keyword>
<evidence type="ECO:0000256" key="7">
    <source>
        <dbReference type="ARBA" id="ARBA00023237"/>
    </source>
</evidence>
<organism evidence="9 10">
    <name type="scientific">Tetrahymena thermophila (strain SB210)</name>
    <dbReference type="NCBI Taxonomy" id="312017"/>
    <lineage>
        <taxon>Eukaryota</taxon>
        <taxon>Sar</taxon>
        <taxon>Alveolata</taxon>
        <taxon>Ciliophora</taxon>
        <taxon>Intramacronucleata</taxon>
        <taxon>Oligohymenophorea</taxon>
        <taxon>Hymenostomatida</taxon>
        <taxon>Tetrahymenina</taxon>
        <taxon>Tetrahymenidae</taxon>
        <taxon>Tetrahymena</taxon>
    </lineage>
</organism>
<evidence type="ECO:0000256" key="6">
    <source>
        <dbReference type="ARBA" id="ARBA00023136"/>
    </source>
</evidence>
<dbReference type="InterPro" id="IPR003368">
    <property type="entry name" value="POMP_repeat"/>
</dbReference>
<proteinExistence type="predicted"/>
<keyword evidence="8 9" id="KW-0812">Transmembrane</keyword>
<feature type="transmembrane region" description="Helical" evidence="8">
    <location>
        <begin position="1360"/>
        <end position="1377"/>
    </location>
</feature>
<feature type="transmembrane region" description="Helical" evidence="8">
    <location>
        <begin position="1675"/>
        <end position="1693"/>
    </location>
</feature>
<name>W7XEV3_TETTS</name>
<dbReference type="PANTHER" id="PTHR11319">
    <property type="entry name" value="G PROTEIN-COUPLED RECEPTOR-RELATED"/>
    <property type="match status" value="1"/>
</dbReference>
<evidence type="ECO:0000313" key="10">
    <source>
        <dbReference type="Proteomes" id="UP000009168"/>
    </source>
</evidence>
<protein>
    <submittedName>
        <fullName evidence="9">Transmembrane protein, putative</fullName>
    </submittedName>
</protein>
<evidence type="ECO:0000313" key="9">
    <source>
        <dbReference type="EMBL" id="EWS76297.1"/>
    </source>
</evidence>
<evidence type="ECO:0000256" key="1">
    <source>
        <dbReference type="ARBA" id="ARBA00004196"/>
    </source>
</evidence>
<keyword evidence="5" id="KW-0732">Signal</keyword>
<dbReference type="PANTHER" id="PTHR11319:SF35">
    <property type="entry name" value="OUTER MEMBRANE PROTEIN PMPC-RELATED"/>
    <property type="match status" value="1"/>
</dbReference>
<dbReference type="Proteomes" id="UP000009168">
    <property type="component" value="Unassembled WGS sequence"/>
</dbReference>
<keyword evidence="6 8" id="KW-0472">Membrane</keyword>
<keyword evidence="10" id="KW-1185">Reference proteome</keyword>
<dbReference type="EMBL" id="GG662845">
    <property type="protein sequence ID" value="EWS76297.1"/>
    <property type="molecule type" value="Genomic_DNA"/>
</dbReference>
<evidence type="ECO:0000256" key="2">
    <source>
        <dbReference type="ARBA" id="ARBA00004442"/>
    </source>
</evidence>
<evidence type="ECO:0000256" key="8">
    <source>
        <dbReference type="SAM" id="Phobius"/>
    </source>
</evidence>
<dbReference type="Pfam" id="PF02415">
    <property type="entry name" value="Chlam_PMP"/>
    <property type="match status" value="1"/>
</dbReference>
<feature type="transmembrane region" description="Helical" evidence="8">
    <location>
        <begin position="1584"/>
        <end position="1605"/>
    </location>
</feature>
<evidence type="ECO:0000256" key="4">
    <source>
        <dbReference type="ARBA" id="ARBA00022525"/>
    </source>
</evidence>
<dbReference type="NCBIfam" id="TIGR01376">
    <property type="entry name" value="POMP_repeat"/>
    <property type="match status" value="1"/>
</dbReference>
<feature type="transmembrane region" description="Helical" evidence="8">
    <location>
        <begin position="1558"/>
        <end position="1578"/>
    </location>
</feature>
<dbReference type="GeneID" id="24436762"/>
<comment type="subcellular location">
    <subcellularLocation>
        <location evidence="1">Cell envelope</location>
    </subcellularLocation>
    <subcellularLocation>
        <location evidence="2">Cell outer membrane</location>
    </subcellularLocation>
    <subcellularLocation>
        <location evidence="3">Secreted</location>
    </subcellularLocation>
</comment>
<dbReference type="InterPro" id="IPR036322">
    <property type="entry name" value="WD40_repeat_dom_sf"/>
</dbReference>